<dbReference type="OMA" id="AQMCDIS"/>
<dbReference type="Ensembl" id="ENSCINT00000036127.1">
    <property type="protein sequence ID" value="ENSCINP00000032705.1"/>
    <property type="gene ID" value="ENSCING00000013908.2"/>
</dbReference>
<feature type="coiled-coil region" evidence="1">
    <location>
        <begin position="850"/>
        <end position="953"/>
    </location>
</feature>
<dbReference type="InParanoid" id="H2XSS1"/>
<organism evidence="4 5">
    <name type="scientific">Ciona intestinalis</name>
    <name type="common">Transparent sea squirt</name>
    <name type="synonym">Ascidia intestinalis</name>
    <dbReference type="NCBI Taxonomy" id="7719"/>
    <lineage>
        <taxon>Eukaryota</taxon>
        <taxon>Metazoa</taxon>
        <taxon>Chordata</taxon>
        <taxon>Tunicata</taxon>
        <taxon>Ascidiacea</taxon>
        <taxon>Phlebobranchia</taxon>
        <taxon>Cionidae</taxon>
        <taxon>Ciona</taxon>
    </lineage>
</organism>
<evidence type="ECO:0000313" key="4">
    <source>
        <dbReference type="Ensembl" id="ENSCINP00000032705.1"/>
    </source>
</evidence>
<dbReference type="InterPro" id="IPR000253">
    <property type="entry name" value="FHA_dom"/>
</dbReference>
<feature type="domain" description="FHA" evidence="3">
    <location>
        <begin position="38"/>
        <end position="68"/>
    </location>
</feature>
<evidence type="ECO:0000256" key="1">
    <source>
        <dbReference type="SAM" id="Coils"/>
    </source>
</evidence>
<evidence type="ECO:0000256" key="2">
    <source>
        <dbReference type="SAM" id="MobiDB-lite"/>
    </source>
</evidence>
<accession>H2XSS1</accession>
<feature type="compositionally biased region" description="Basic residues" evidence="2">
    <location>
        <begin position="644"/>
        <end position="654"/>
    </location>
</feature>
<evidence type="ECO:0000313" key="5">
    <source>
        <dbReference type="Proteomes" id="UP000008144"/>
    </source>
</evidence>
<dbReference type="InterPro" id="IPR008984">
    <property type="entry name" value="SMAD_FHA_dom_sf"/>
</dbReference>
<reference evidence="4" key="3">
    <citation type="submission" date="2025-08" db="UniProtKB">
        <authorList>
            <consortium name="Ensembl"/>
        </authorList>
    </citation>
    <scope>IDENTIFICATION</scope>
</reference>
<feature type="coiled-coil region" evidence="1">
    <location>
        <begin position="709"/>
        <end position="806"/>
    </location>
</feature>
<dbReference type="Pfam" id="PF00498">
    <property type="entry name" value="FHA"/>
    <property type="match status" value="1"/>
</dbReference>
<reference evidence="5" key="1">
    <citation type="journal article" date="2002" name="Science">
        <title>The draft genome of Ciona intestinalis: insights into chordate and vertebrate origins.</title>
        <authorList>
            <person name="Dehal P."/>
            <person name="Satou Y."/>
            <person name="Campbell R.K."/>
            <person name="Chapman J."/>
            <person name="Degnan B."/>
            <person name="De Tomaso A."/>
            <person name="Davidson B."/>
            <person name="Di Gregorio A."/>
            <person name="Gelpke M."/>
            <person name="Goodstein D.M."/>
            <person name="Harafuji N."/>
            <person name="Hastings K.E."/>
            <person name="Ho I."/>
            <person name="Hotta K."/>
            <person name="Huang W."/>
            <person name="Kawashima T."/>
            <person name="Lemaire P."/>
            <person name="Martinez D."/>
            <person name="Meinertzhagen I.A."/>
            <person name="Necula S."/>
            <person name="Nonaka M."/>
            <person name="Putnam N."/>
            <person name="Rash S."/>
            <person name="Saiga H."/>
            <person name="Satake M."/>
            <person name="Terry A."/>
            <person name="Yamada L."/>
            <person name="Wang H.G."/>
            <person name="Awazu S."/>
            <person name="Azumi K."/>
            <person name="Boore J."/>
            <person name="Branno M."/>
            <person name="Chin-Bow S."/>
            <person name="DeSantis R."/>
            <person name="Doyle S."/>
            <person name="Francino P."/>
            <person name="Keys D.N."/>
            <person name="Haga S."/>
            <person name="Hayashi H."/>
            <person name="Hino K."/>
            <person name="Imai K.S."/>
            <person name="Inaba K."/>
            <person name="Kano S."/>
            <person name="Kobayashi K."/>
            <person name="Kobayashi M."/>
            <person name="Lee B.I."/>
            <person name="Makabe K.W."/>
            <person name="Manohar C."/>
            <person name="Matassi G."/>
            <person name="Medina M."/>
            <person name="Mochizuki Y."/>
            <person name="Mount S."/>
            <person name="Morishita T."/>
            <person name="Miura S."/>
            <person name="Nakayama A."/>
            <person name="Nishizaka S."/>
            <person name="Nomoto H."/>
            <person name="Ohta F."/>
            <person name="Oishi K."/>
            <person name="Rigoutsos I."/>
            <person name="Sano M."/>
            <person name="Sasaki A."/>
            <person name="Sasakura Y."/>
            <person name="Shoguchi E."/>
            <person name="Shin-i T."/>
            <person name="Spagnuolo A."/>
            <person name="Stainier D."/>
            <person name="Suzuki M.M."/>
            <person name="Tassy O."/>
            <person name="Takatori N."/>
            <person name="Tokuoka M."/>
            <person name="Yagi K."/>
            <person name="Yoshizaki F."/>
            <person name="Wada S."/>
            <person name="Zhang C."/>
            <person name="Hyatt P.D."/>
            <person name="Larimer F."/>
            <person name="Detter C."/>
            <person name="Doggett N."/>
            <person name="Glavina T."/>
            <person name="Hawkins T."/>
            <person name="Richardson P."/>
            <person name="Lucas S."/>
            <person name="Kohara Y."/>
            <person name="Levine M."/>
            <person name="Satoh N."/>
            <person name="Rokhsar D.S."/>
        </authorList>
    </citation>
    <scope>NUCLEOTIDE SEQUENCE [LARGE SCALE GENOMIC DNA]</scope>
</reference>
<dbReference type="SUPFAM" id="SSF49879">
    <property type="entry name" value="SMAD/FHA domain"/>
    <property type="match status" value="1"/>
</dbReference>
<feature type="coiled-coil region" evidence="1">
    <location>
        <begin position="240"/>
        <end position="376"/>
    </location>
</feature>
<dbReference type="FunCoup" id="H2XSS1">
    <property type="interactions" value="13"/>
</dbReference>
<feature type="coiled-coil region" evidence="1">
    <location>
        <begin position="1057"/>
        <end position="1154"/>
    </location>
</feature>
<sequence length="1338" mass="155009">KAYLKSGGDITELSQTRTLIGENGGEVIYDGSISDTTHAVVEYCQQEDCFVLHDLNTPHGTYVNDCRVQNAAVRLAPGDVIKCGFNGRSFQLVFEGMAGVRFYLFNFFCVFFHSIPPRTTTTIMDLPDTSHGFNTTFVHPVRTTTNGSKTTVQPHPPLRYRPHSAGAANNQHSSNQLPREGLVYKKTPILHIISLHYVKYESVHIAWTYGGTVDNSRGKDQKLLRMGDEINRLAVFEQESKRKDSIISNLREELSQLEDKISSEHFITGNQLASKLQSVEKEIESRRNEVIYLKRQLDSVNSKLHTSPTLTTQLSDKENKIHDLRQELDALKREHIMSQGLIQSLQKEISTKDLKLQKKTEELAHVKNELKQKDIQLLSISSKVGVQFTQLHQDKSKDELNSALTKEKLKSLDCRAGDQLELLQKYKEEVSKQQAVNQQTVEEKTSALKESEEFKQKYYEVQRQERLLRVDIEHSKSQLARFHTRCVRVVYSAPGIAAPDDLDAVVDDKLFGDLKKIIENRTESHDKIRKLEDEVRLKDSDLADINQTHETCQQILNELTVCIIYDYIPFYMESQVLLSTLDIHESLAWIFQVFASYMKSEKSWLEQVDSALCEAGYDVTISDEIKVEKYARYPSPLASSYTKYSHRKVRKQKKANSSAQTSYSSDTSQDGDYHLHQALLHEKNEVKKVVQSIADLESSHQMELQSHVNKLLKENEEKLADELERMRMQEKQEFEKSVEELRAKEEEKRLQALMSQQEKVTSANCSVDQLKQNIILFYRHKLLQLLEEKNIELDEYKHRIQDAVQNMLIFLLSYLFQYIHELKTEKSPLQKIYKLSQLLVIKMTEMSALEKRYKLELNAVNANMEQLRKDFDHDLMQYKEEIHQHSITIVSLEEKLQQLNHKRKEAEEKIKRIESTESESQHREATHVPQRTYEATNKDVTILEQTIDALKLELSHSHRQLQVQQDTILGLKRDLSGAQSRMSDMIGELSESQKQELEHNRNLVKNQEVELNEIRQQLLKMSGLVDSQKEQIRLSQEQLRLNETKLRETNSTATELDLSLKEQHKQQEMERKELEKKNKIKEKEGKLSSELSSMGAQCRGERHEDVILKQREALAELRARVKALEQIRPPIPSQEQALQQVILLKKELSEIRAKQAMEEDKQFQQKMSLDQDVVDAHQQIKSATTQASIERTTREQIEESVKCSERCYMDLMNSVGGMLGINAFDGMSSLQHAPQDERERLSANRRADLEKITLRIKSLIQRLDRKEQLLQGYEKDLTKLREAETFASQKSGRLEVMSHELMEKAEEVKHLREALVRCREALELEKRLNKMIKQRKVG</sequence>
<reference evidence="4" key="4">
    <citation type="submission" date="2025-09" db="UniProtKB">
        <authorList>
            <consortium name="Ensembl"/>
        </authorList>
    </citation>
    <scope>IDENTIFICATION</scope>
</reference>
<dbReference type="PANTHER" id="PTHR18853">
    <property type="entry name" value="FORKHEAD-ASSOCIATED DOMAIN-CONTAINING PROTEIN 1-RELATED"/>
    <property type="match status" value="1"/>
</dbReference>
<feature type="region of interest" description="Disordered" evidence="2">
    <location>
        <begin position="644"/>
        <end position="671"/>
    </location>
</feature>
<name>H2XSS1_CIOIN</name>
<feature type="coiled-coil region" evidence="1">
    <location>
        <begin position="1249"/>
        <end position="1314"/>
    </location>
</feature>
<dbReference type="Gene3D" id="2.60.200.20">
    <property type="match status" value="1"/>
</dbReference>
<keyword evidence="1" id="KW-0175">Coiled coil</keyword>
<proteinExistence type="predicted"/>
<feature type="compositionally biased region" description="Low complexity" evidence="2">
    <location>
        <begin position="657"/>
        <end position="670"/>
    </location>
</feature>
<evidence type="ECO:0000259" key="3">
    <source>
        <dbReference type="PROSITE" id="PS50006"/>
    </source>
</evidence>
<dbReference type="GeneTree" id="ENSGT00940000154171"/>
<protein>
    <recommendedName>
        <fullName evidence="3">FHA domain-containing protein</fullName>
    </recommendedName>
</protein>
<dbReference type="PANTHER" id="PTHR18853:SF10">
    <property type="entry name" value="FHA DOMAIN-CONTAINING PROTEIN"/>
    <property type="match status" value="1"/>
</dbReference>
<keyword evidence="5" id="KW-1185">Reference proteome</keyword>
<dbReference type="InterPro" id="IPR052642">
    <property type="entry name" value="CC-FHA_domain"/>
</dbReference>
<dbReference type="PROSITE" id="PS50006">
    <property type="entry name" value="FHA_DOMAIN"/>
    <property type="match status" value="1"/>
</dbReference>
<feature type="coiled-coil region" evidence="1">
    <location>
        <begin position="514"/>
        <end position="548"/>
    </location>
</feature>
<dbReference type="EMBL" id="EAAA01000638">
    <property type="status" value="NOT_ANNOTATED_CDS"/>
    <property type="molecule type" value="Genomic_DNA"/>
</dbReference>
<reference evidence="4" key="2">
    <citation type="journal article" date="2008" name="Genome Biol.">
        <title>Improved genome assembly and evidence-based global gene model set for the chordate Ciona intestinalis: new insight into intron and operon populations.</title>
        <authorList>
            <person name="Satou Y."/>
            <person name="Mineta K."/>
            <person name="Ogasawara M."/>
            <person name="Sasakura Y."/>
            <person name="Shoguchi E."/>
            <person name="Ueno K."/>
            <person name="Yamada L."/>
            <person name="Matsumoto J."/>
            <person name="Wasserscheid J."/>
            <person name="Dewar K."/>
            <person name="Wiley G.B."/>
            <person name="Macmil S.L."/>
            <person name="Roe B.A."/>
            <person name="Zeller R.W."/>
            <person name="Hastings K.E."/>
            <person name="Lemaire P."/>
            <person name="Lindquist E."/>
            <person name="Endo T."/>
            <person name="Hotta K."/>
            <person name="Inaba K."/>
        </authorList>
    </citation>
    <scope>NUCLEOTIDE SEQUENCE [LARGE SCALE GENOMIC DNA]</scope>
    <source>
        <strain evidence="4">wild type</strain>
    </source>
</reference>
<dbReference type="Proteomes" id="UP000008144">
    <property type="component" value="Chromosome 10"/>
</dbReference>